<dbReference type="Pfam" id="PF10996">
    <property type="entry name" value="Beta-Casp"/>
    <property type="match status" value="1"/>
</dbReference>
<evidence type="ECO:0000256" key="4">
    <source>
        <dbReference type="ARBA" id="ARBA00022490"/>
    </source>
</evidence>
<dbReference type="PANTHER" id="PTHR46094">
    <property type="entry name" value="INTEGRATOR COMPLEX SUBUNIT 9"/>
    <property type="match status" value="1"/>
</dbReference>
<evidence type="ECO:0000256" key="2">
    <source>
        <dbReference type="ARBA" id="ARBA00004496"/>
    </source>
</evidence>
<comment type="subcellular location">
    <subcellularLocation>
        <location evidence="2">Cytoplasm</location>
    </subcellularLocation>
    <subcellularLocation>
        <location evidence="1">Nucleus</location>
    </subcellularLocation>
</comment>
<dbReference type="SUPFAM" id="SSF56281">
    <property type="entry name" value="Metallo-hydrolase/oxidoreductase"/>
    <property type="match status" value="1"/>
</dbReference>
<evidence type="ECO:0000313" key="7">
    <source>
        <dbReference type="EMBL" id="EZA54798.1"/>
    </source>
</evidence>
<dbReference type="GO" id="GO:0034472">
    <property type="term" value="P:snRNA 3'-end processing"/>
    <property type="evidence" value="ECO:0007669"/>
    <property type="project" value="TreeGrafter"/>
</dbReference>
<comment type="similarity">
    <text evidence="3">Belongs to the metallo-beta-lactamase superfamily. RNA-metabolizing metallo-beta-lactamase-like family. INTS9 subfamily.</text>
</comment>
<proteinExistence type="inferred from homology"/>
<dbReference type="GO" id="GO:0005737">
    <property type="term" value="C:cytoplasm"/>
    <property type="evidence" value="ECO:0007669"/>
    <property type="project" value="UniProtKB-SubCell"/>
</dbReference>
<dbReference type="Pfam" id="PF16661">
    <property type="entry name" value="Lactamase_B_6"/>
    <property type="match status" value="1"/>
</dbReference>
<feature type="domain" description="Beta-Casp" evidence="6">
    <location>
        <begin position="305"/>
        <end position="434"/>
    </location>
</feature>
<protein>
    <submittedName>
        <fullName evidence="7">Integrator complex subunit</fullName>
    </submittedName>
</protein>
<dbReference type="OMA" id="AMKAVHC"/>
<evidence type="ECO:0000256" key="5">
    <source>
        <dbReference type="ARBA" id="ARBA00023242"/>
    </source>
</evidence>
<keyword evidence="8" id="KW-1185">Reference proteome</keyword>
<dbReference type="SMART" id="SM01027">
    <property type="entry name" value="Beta-Casp"/>
    <property type="match status" value="1"/>
</dbReference>
<reference evidence="7 8" key="1">
    <citation type="journal article" date="2014" name="Curr. Biol.">
        <title>The genome of the clonal raider ant Cerapachys biroi.</title>
        <authorList>
            <person name="Oxley P.R."/>
            <person name="Ji L."/>
            <person name="Fetter-Pruneda I."/>
            <person name="McKenzie S.K."/>
            <person name="Li C."/>
            <person name="Hu H."/>
            <person name="Zhang G."/>
            <person name="Kronauer D.J."/>
        </authorList>
    </citation>
    <scope>NUCLEOTIDE SEQUENCE [LARGE SCALE GENOMIC DNA]</scope>
</reference>
<dbReference type="InterPro" id="IPR022712">
    <property type="entry name" value="Beta_Casp"/>
</dbReference>
<evidence type="ECO:0000256" key="1">
    <source>
        <dbReference type="ARBA" id="ARBA00004123"/>
    </source>
</evidence>
<dbReference type="InterPro" id="IPR001279">
    <property type="entry name" value="Metallo-B-lactamas"/>
</dbReference>
<dbReference type="EMBL" id="KK107238">
    <property type="protein sequence ID" value="EZA54798.1"/>
    <property type="molecule type" value="Genomic_DNA"/>
</dbReference>
<dbReference type="InterPro" id="IPR027074">
    <property type="entry name" value="Integrator_9su"/>
</dbReference>
<evidence type="ECO:0000259" key="6">
    <source>
        <dbReference type="SMART" id="SM01027"/>
    </source>
</evidence>
<dbReference type="GO" id="GO:0032039">
    <property type="term" value="C:integrator complex"/>
    <property type="evidence" value="ECO:0007669"/>
    <property type="project" value="InterPro"/>
</dbReference>
<dbReference type="Gene3D" id="3.40.50.10890">
    <property type="match status" value="1"/>
</dbReference>
<keyword evidence="5" id="KW-0539">Nucleus</keyword>
<dbReference type="Proteomes" id="UP000053097">
    <property type="component" value="Unassembled WGS sequence"/>
</dbReference>
<dbReference type="OrthoDB" id="5600060at2759"/>
<evidence type="ECO:0000256" key="3">
    <source>
        <dbReference type="ARBA" id="ARBA00006861"/>
    </source>
</evidence>
<evidence type="ECO:0000313" key="8">
    <source>
        <dbReference type="Proteomes" id="UP000053097"/>
    </source>
</evidence>
<dbReference type="PANTHER" id="PTHR46094:SF1">
    <property type="entry name" value="INTEGRATOR COMPLEX SUBUNIT 9"/>
    <property type="match status" value="1"/>
</dbReference>
<dbReference type="Pfam" id="PF21382">
    <property type="entry name" value="IntS9_C"/>
    <property type="match status" value="1"/>
</dbReference>
<dbReference type="InterPro" id="IPR036866">
    <property type="entry name" value="RibonucZ/Hydroxyglut_hydro"/>
</dbReference>
<dbReference type="AlphaFoldDB" id="A0A026WFT8"/>
<accession>A0A026WFT8</accession>
<dbReference type="STRING" id="2015173.A0A026WFT8"/>
<dbReference type="InterPro" id="IPR048660">
    <property type="entry name" value="IntS9-like_C"/>
</dbReference>
<keyword evidence="4" id="KW-0963">Cytoplasm</keyword>
<dbReference type="Gene3D" id="3.60.15.10">
    <property type="entry name" value="Ribonuclease Z/Hydroxyacylglutathione hydrolase-like"/>
    <property type="match status" value="1"/>
</dbReference>
<sequence length="661" mass="74165">MRLYCLSSEPTKPCLVLSFKGITLMLDCGLNMQSILHFMPLLMVPNSKFNSLPNWLPRDNQQDWQIEGELKECCGRLFVDSIPEFSPPLEKIIDFSEIDAILISNYTCMLALPFITEGTGFKGIVYATEPTLQIGRFFMEELVEFIERTPKATMAKHWKEMLHMLPLPLADVVKPKSWRQIYSVSAVNSALSHIQMVGYDQKLDVYGALTVTPISSGYCLGSSNWLISSDYEKVAFVSGSSTLTTHPRPMEQATLKHANMLILTGLTQTPTANPDTMLGELCMTVAVTLRAGGCVLIPCYPSGVVYDLFECLSTHLDKSGFTQVPLFFISPVAETSLAYSNILAEWLSTNKQNKVYLPEEPFPHAFLVKNARLKHYTSTYAEGFSSDYRQPCVVFCGHPGLRFGDAVHFVQLWGNNPLHTVIFTEPDFPYLDALAPFQPLAMKAVHCPIDTSLNFTQANKLIRDLKPEHLVIPEVYTQPPATAPHRADLVIESVGEKPLITFKRGEVIKLPIKRKKGRVFIEPELAGNIQPTEVRPGLSLASVTGELEVKDNVYTIKSIEDKPSGKRKMSTNSPAPVKEEVLKERKHEYGTLDPQELLQKLNQEGFQGAKLQHSPTSTSIHLQDEDTLIQIGDNSTHIFCNGDQKIRRRLRTIIMQCLKRF</sequence>
<name>A0A026WFT8_OOCBI</name>
<organism evidence="7 8">
    <name type="scientific">Ooceraea biroi</name>
    <name type="common">Clonal raider ant</name>
    <name type="synonym">Cerapachys biroi</name>
    <dbReference type="NCBI Taxonomy" id="2015173"/>
    <lineage>
        <taxon>Eukaryota</taxon>
        <taxon>Metazoa</taxon>
        <taxon>Ecdysozoa</taxon>
        <taxon>Arthropoda</taxon>
        <taxon>Hexapoda</taxon>
        <taxon>Insecta</taxon>
        <taxon>Pterygota</taxon>
        <taxon>Neoptera</taxon>
        <taxon>Endopterygota</taxon>
        <taxon>Hymenoptera</taxon>
        <taxon>Apocrita</taxon>
        <taxon>Aculeata</taxon>
        <taxon>Formicoidea</taxon>
        <taxon>Formicidae</taxon>
        <taxon>Dorylinae</taxon>
        <taxon>Ooceraea</taxon>
    </lineage>
</organism>
<gene>
    <name evidence="7" type="ORF">X777_05083</name>
</gene>